<keyword evidence="3" id="KW-1185">Reference proteome</keyword>
<accession>A0AAW4PM27</accession>
<evidence type="ECO:0000256" key="1">
    <source>
        <dbReference type="SAM" id="Phobius"/>
    </source>
</evidence>
<evidence type="ECO:0000313" key="2">
    <source>
        <dbReference type="EMBL" id="MBX0322127.1"/>
    </source>
</evidence>
<dbReference type="InterPro" id="IPR058357">
    <property type="entry name" value="DUF8044"/>
</dbReference>
<reference evidence="2 3" key="1">
    <citation type="submission" date="2021-06" db="EMBL/GenBank/DDBJ databases">
        <title>Halomicroarcula sp. a new haloarchaeum isolated from saline soil.</title>
        <authorList>
            <person name="Duran-Viseras A."/>
            <person name="Sanchez-Porro C."/>
            <person name="Ventosa A."/>
        </authorList>
    </citation>
    <scope>NUCLEOTIDE SEQUENCE [LARGE SCALE GENOMIC DNA]</scope>
    <source>
        <strain evidence="2 3">F13</strain>
    </source>
</reference>
<feature type="transmembrane region" description="Helical" evidence="1">
    <location>
        <begin position="35"/>
        <end position="53"/>
    </location>
</feature>
<dbReference type="RefSeq" id="WP_220617101.1">
    <property type="nucleotide sequence ID" value="NZ_RKLR01000001.1"/>
</dbReference>
<dbReference type="AlphaFoldDB" id="A0AAW4PM27"/>
<feature type="transmembrane region" description="Helical" evidence="1">
    <location>
        <begin position="9"/>
        <end position="29"/>
    </location>
</feature>
<evidence type="ECO:0000313" key="3">
    <source>
        <dbReference type="Proteomes" id="UP001430377"/>
    </source>
</evidence>
<feature type="transmembrane region" description="Helical" evidence="1">
    <location>
        <begin position="65"/>
        <end position="83"/>
    </location>
</feature>
<comment type="caution">
    <text evidence="2">The sequence shown here is derived from an EMBL/GenBank/DDBJ whole genome shotgun (WGS) entry which is preliminary data.</text>
</comment>
<organism evidence="2 3">
    <name type="scientific">Haloarcula rubra</name>
    <dbReference type="NCBI Taxonomy" id="2487747"/>
    <lineage>
        <taxon>Archaea</taxon>
        <taxon>Methanobacteriati</taxon>
        <taxon>Methanobacteriota</taxon>
        <taxon>Stenosarchaea group</taxon>
        <taxon>Halobacteria</taxon>
        <taxon>Halobacteriales</taxon>
        <taxon>Haloarculaceae</taxon>
        <taxon>Haloarcula</taxon>
    </lineage>
</organism>
<keyword evidence="1" id="KW-0812">Transmembrane</keyword>
<dbReference type="EMBL" id="RKLR01000001">
    <property type="protein sequence ID" value="MBX0322127.1"/>
    <property type="molecule type" value="Genomic_DNA"/>
</dbReference>
<protein>
    <submittedName>
        <fullName evidence="2">Uncharacterized protein</fullName>
    </submittedName>
</protein>
<name>A0AAW4PM27_9EURY</name>
<dbReference type="Pfam" id="PF26161">
    <property type="entry name" value="DUF8044"/>
    <property type="match status" value="1"/>
</dbReference>
<sequence>MPTPRQRRFLYAQVGLTLTATALLATVGALTLEHVFVVSFLGFAVLTALTAPLHARPRWRSRLRWPLLVGAVVFLVLVALRTLEKFVGSI</sequence>
<keyword evidence="1" id="KW-1133">Transmembrane helix</keyword>
<dbReference type="Proteomes" id="UP001430377">
    <property type="component" value="Unassembled WGS sequence"/>
</dbReference>
<keyword evidence="1" id="KW-0472">Membrane</keyword>
<gene>
    <name evidence="2" type="ORF">EGH21_03675</name>
</gene>
<proteinExistence type="predicted"/>